<reference evidence="2" key="1">
    <citation type="journal article" date="2022" name="Mol. Ecol. Resour.">
        <title>The genomes of chicory, endive, great burdock and yacon provide insights into Asteraceae palaeo-polyploidization history and plant inulin production.</title>
        <authorList>
            <person name="Fan W."/>
            <person name="Wang S."/>
            <person name="Wang H."/>
            <person name="Wang A."/>
            <person name="Jiang F."/>
            <person name="Liu H."/>
            <person name="Zhao H."/>
            <person name="Xu D."/>
            <person name="Zhang Y."/>
        </authorList>
    </citation>
    <scope>NUCLEOTIDE SEQUENCE [LARGE SCALE GENOMIC DNA]</scope>
    <source>
        <strain evidence="2">cv. Yunnan</strain>
    </source>
</reference>
<proteinExistence type="predicted"/>
<dbReference type="Proteomes" id="UP001056120">
    <property type="component" value="Linkage Group LG06"/>
</dbReference>
<evidence type="ECO:0000313" key="1">
    <source>
        <dbReference type="EMBL" id="KAI3812850.1"/>
    </source>
</evidence>
<gene>
    <name evidence="1" type="ORF">L1987_17563</name>
</gene>
<sequence length="316" mass="35577">MDDWMLDKKFKAPEKERKVASPSSSVSMYGGGEELTADVEVVGPDHGEAFIIHRTLTHPYAKQIQDYVSKNKDEIHVVLILQFGSLNTYKGRKNVSNAFDVTRLFINEPLDEISSFKKRPATETSSTHRSLGSSMLSLLEDDFLNKSDFTTIGEITEIKEVSTTLVTSDNVDESDDVDFKEVLVCKNEKCKKDTVAATPRYKIPIRVQDCTGTVSLTLFDHEAFKVLGISTRDVLEKHLEKFEVDVETVPTEFNILIDRKYAFKIEISAFCLENKIEEVYDLDESSSLSSTKPRTSDYKHGGNGDLTTLLVPKVEK</sequence>
<comment type="caution">
    <text evidence="1">The sequence shown here is derived from an EMBL/GenBank/DDBJ whole genome shotgun (WGS) entry which is preliminary data.</text>
</comment>
<name>A0ACB9IXU6_9ASTR</name>
<keyword evidence="2" id="KW-1185">Reference proteome</keyword>
<protein>
    <submittedName>
        <fullName evidence="1">Uncharacterized protein</fullName>
    </submittedName>
</protein>
<evidence type="ECO:0000313" key="2">
    <source>
        <dbReference type="Proteomes" id="UP001056120"/>
    </source>
</evidence>
<dbReference type="EMBL" id="CM042023">
    <property type="protein sequence ID" value="KAI3812850.1"/>
    <property type="molecule type" value="Genomic_DNA"/>
</dbReference>
<accession>A0ACB9IXU6</accession>
<reference evidence="1 2" key="2">
    <citation type="journal article" date="2022" name="Mol. Ecol. Resour.">
        <title>The genomes of chicory, endive, great burdock and yacon provide insights into Asteraceae paleo-polyploidization history and plant inulin production.</title>
        <authorList>
            <person name="Fan W."/>
            <person name="Wang S."/>
            <person name="Wang H."/>
            <person name="Wang A."/>
            <person name="Jiang F."/>
            <person name="Liu H."/>
            <person name="Zhao H."/>
            <person name="Xu D."/>
            <person name="Zhang Y."/>
        </authorList>
    </citation>
    <scope>NUCLEOTIDE SEQUENCE [LARGE SCALE GENOMIC DNA]</scope>
    <source>
        <strain evidence="2">cv. Yunnan</strain>
        <tissue evidence="1">Leaves</tissue>
    </source>
</reference>
<organism evidence="1 2">
    <name type="scientific">Smallanthus sonchifolius</name>
    <dbReference type="NCBI Taxonomy" id="185202"/>
    <lineage>
        <taxon>Eukaryota</taxon>
        <taxon>Viridiplantae</taxon>
        <taxon>Streptophyta</taxon>
        <taxon>Embryophyta</taxon>
        <taxon>Tracheophyta</taxon>
        <taxon>Spermatophyta</taxon>
        <taxon>Magnoliopsida</taxon>
        <taxon>eudicotyledons</taxon>
        <taxon>Gunneridae</taxon>
        <taxon>Pentapetalae</taxon>
        <taxon>asterids</taxon>
        <taxon>campanulids</taxon>
        <taxon>Asterales</taxon>
        <taxon>Asteraceae</taxon>
        <taxon>Asteroideae</taxon>
        <taxon>Heliantheae alliance</taxon>
        <taxon>Millerieae</taxon>
        <taxon>Smallanthus</taxon>
    </lineage>
</organism>